<evidence type="ECO:0000256" key="1">
    <source>
        <dbReference type="ARBA" id="ARBA00004141"/>
    </source>
</evidence>
<comment type="subcellular location">
    <subcellularLocation>
        <location evidence="1">Membrane</location>
        <topology evidence="1">Multi-pass membrane protein</topology>
    </subcellularLocation>
</comment>
<organism evidence="9">
    <name type="scientific">Rodentolepis nana</name>
    <name type="common">Dwarf tapeworm</name>
    <name type="synonym">Hymenolepis nana</name>
    <dbReference type="NCBI Taxonomy" id="102285"/>
    <lineage>
        <taxon>Eukaryota</taxon>
        <taxon>Metazoa</taxon>
        <taxon>Spiralia</taxon>
        <taxon>Lophotrochozoa</taxon>
        <taxon>Platyhelminthes</taxon>
        <taxon>Cestoda</taxon>
        <taxon>Eucestoda</taxon>
        <taxon>Cyclophyllidea</taxon>
        <taxon>Hymenolepididae</taxon>
        <taxon>Rodentolepis</taxon>
    </lineage>
</organism>
<evidence type="ECO:0000256" key="2">
    <source>
        <dbReference type="ARBA" id="ARBA00010737"/>
    </source>
</evidence>
<dbReference type="EMBL" id="UZAE01003414">
    <property type="protein sequence ID" value="VDO00501.1"/>
    <property type="molecule type" value="Genomic_DNA"/>
</dbReference>
<comment type="similarity">
    <text evidence="2">Belongs to the TMEM39 family.</text>
</comment>
<accession>A0A0R3TC54</accession>
<protein>
    <submittedName>
        <fullName evidence="9">Gustatory receptor</fullName>
    </submittedName>
</protein>
<feature type="transmembrane region" description="Helical" evidence="6">
    <location>
        <begin position="139"/>
        <end position="160"/>
    </location>
</feature>
<gene>
    <name evidence="7" type="ORF">HNAJ_LOCUS4641</name>
</gene>
<sequence>MAILYAEINNGPQLEGTVDELFEIHLFTFRTSANSSNVLEKIAIKQIHHISFPHIPIQGTFGFHVTRLIFSIITLCLQFLNIYRTVWWLGRPGVKYPIDIDNIDFHLVYYILLMLLISPFYEAFQNIYWRSKSSFRSSFCLLTGIIGFILWCLVQFHMIMRINYDSFLFTHPYFGVLLVIYQPMIFLFVYYYESARYICRLAMEEAKSVNFKERLNFITNQVKAAFHSLLSLRSKLSVKQFISWDEARSKPGSLTYKVPRYSPFMPIRYATVQHPAFSYTATFYTLQTTPKQQHLVVLRHNCARCCPATSENAAQVVRDEVDALSADFNARLFDTIMGTAALTFYCTILPCFFVKVSCTALFFTFEFLAHYRGLPGVKS</sequence>
<keyword evidence="8" id="KW-1185">Reference proteome</keyword>
<evidence type="ECO:0000256" key="3">
    <source>
        <dbReference type="ARBA" id="ARBA00022692"/>
    </source>
</evidence>
<evidence type="ECO:0000313" key="9">
    <source>
        <dbReference type="WBParaSite" id="HNAJ_0000464301-mRNA-1"/>
    </source>
</evidence>
<dbReference type="Pfam" id="PF10271">
    <property type="entry name" value="Tmp39"/>
    <property type="match status" value="1"/>
</dbReference>
<keyword evidence="4 6" id="KW-1133">Transmembrane helix</keyword>
<dbReference type="PANTHER" id="PTHR12995:SF4">
    <property type="entry name" value="FI21814P1"/>
    <property type="match status" value="1"/>
</dbReference>
<evidence type="ECO:0000256" key="4">
    <source>
        <dbReference type="ARBA" id="ARBA00022989"/>
    </source>
</evidence>
<feature type="transmembrane region" description="Helical" evidence="6">
    <location>
        <begin position="342"/>
        <end position="365"/>
    </location>
</feature>
<keyword evidence="3 6" id="KW-0812">Transmembrane</keyword>
<dbReference type="PANTHER" id="PTHR12995">
    <property type="entry name" value="FI21814P1"/>
    <property type="match status" value="1"/>
</dbReference>
<evidence type="ECO:0000256" key="5">
    <source>
        <dbReference type="ARBA" id="ARBA00023136"/>
    </source>
</evidence>
<feature type="transmembrane region" description="Helical" evidence="6">
    <location>
        <begin position="172"/>
        <end position="192"/>
    </location>
</feature>
<dbReference type="WBParaSite" id="HNAJ_0000464301-mRNA-1">
    <property type="protein sequence ID" value="HNAJ_0000464301-mRNA-1"/>
    <property type="gene ID" value="HNAJ_0000464301"/>
</dbReference>
<feature type="transmembrane region" description="Helical" evidence="6">
    <location>
        <begin position="107"/>
        <end position="127"/>
    </location>
</feature>
<dbReference type="GO" id="GO:0016020">
    <property type="term" value="C:membrane"/>
    <property type="evidence" value="ECO:0007669"/>
    <property type="project" value="UniProtKB-SubCell"/>
</dbReference>
<evidence type="ECO:0000313" key="7">
    <source>
        <dbReference type="EMBL" id="VDO00501.1"/>
    </source>
</evidence>
<dbReference type="OrthoDB" id="438179at2759"/>
<evidence type="ECO:0000313" key="8">
    <source>
        <dbReference type="Proteomes" id="UP000278807"/>
    </source>
</evidence>
<proteinExistence type="inferred from homology"/>
<dbReference type="AlphaFoldDB" id="A0A0R3TC54"/>
<feature type="transmembrane region" description="Helical" evidence="6">
    <location>
        <begin position="68"/>
        <end position="87"/>
    </location>
</feature>
<reference evidence="7 8" key="2">
    <citation type="submission" date="2018-11" db="EMBL/GenBank/DDBJ databases">
        <authorList>
            <consortium name="Pathogen Informatics"/>
        </authorList>
    </citation>
    <scope>NUCLEOTIDE SEQUENCE [LARGE SCALE GENOMIC DNA]</scope>
</reference>
<reference evidence="9" key="1">
    <citation type="submission" date="2017-02" db="UniProtKB">
        <authorList>
            <consortium name="WormBaseParasite"/>
        </authorList>
    </citation>
    <scope>IDENTIFICATION</scope>
</reference>
<evidence type="ECO:0000256" key="6">
    <source>
        <dbReference type="SAM" id="Phobius"/>
    </source>
</evidence>
<dbReference type="InterPro" id="IPR019397">
    <property type="entry name" value="Uncharacterised_TMEM39"/>
</dbReference>
<dbReference type="Proteomes" id="UP000278807">
    <property type="component" value="Unassembled WGS sequence"/>
</dbReference>
<name>A0A0R3TC54_RODNA</name>
<keyword evidence="5 6" id="KW-0472">Membrane</keyword>